<dbReference type="Proteomes" id="UP000494111">
    <property type="component" value="Unassembled WGS sequence"/>
</dbReference>
<evidence type="ECO:0000313" key="2">
    <source>
        <dbReference type="EMBL" id="CAB3722261.1"/>
    </source>
</evidence>
<dbReference type="InterPro" id="IPR016039">
    <property type="entry name" value="Thiolase-like"/>
</dbReference>
<dbReference type="AlphaFoldDB" id="A0A6S7BNM1"/>
<evidence type="ECO:0000313" key="3">
    <source>
        <dbReference type="Proteomes" id="UP000494111"/>
    </source>
</evidence>
<gene>
    <name evidence="2" type="ORF">LMG3458_04063</name>
</gene>
<dbReference type="Gene3D" id="3.40.47.10">
    <property type="match status" value="1"/>
</dbReference>
<evidence type="ECO:0000259" key="1">
    <source>
        <dbReference type="Pfam" id="PF22691"/>
    </source>
</evidence>
<dbReference type="InterPro" id="IPR002155">
    <property type="entry name" value="Thiolase"/>
</dbReference>
<dbReference type="PANTHER" id="PTHR42870">
    <property type="entry name" value="ACETYL-COA C-ACETYLTRANSFERASE"/>
    <property type="match status" value="1"/>
</dbReference>
<dbReference type="EMBL" id="CADIJO010000015">
    <property type="protein sequence ID" value="CAB3722261.1"/>
    <property type="molecule type" value="Genomic_DNA"/>
</dbReference>
<dbReference type="InterPro" id="IPR055140">
    <property type="entry name" value="Thiolase_C_2"/>
</dbReference>
<dbReference type="RefSeq" id="WP_175193710.1">
    <property type="nucleotide sequence ID" value="NZ_CADIJO010000015.1"/>
</dbReference>
<reference evidence="2 3" key="1">
    <citation type="submission" date="2020-04" db="EMBL/GenBank/DDBJ databases">
        <authorList>
            <person name="De Canck E."/>
        </authorList>
    </citation>
    <scope>NUCLEOTIDE SEQUENCE [LARGE SCALE GENOMIC DNA]</scope>
    <source>
        <strain evidence="2 3">LMG 3458</strain>
    </source>
</reference>
<organism evidence="2 3">
    <name type="scientific">Achromobacter deleyi</name>
    <dbReference type="NCBI Taxonomy" id="1353891"/>
    <lineage>
        <taxon>Bacteria</taxon>
        <taxon>Pseudomonadati</taxon>
        <taxon>Pseudomonadota</taxon>
        <taxon>Betaproteobacteria</taxon>
        <taxon>Burkholderiales</taxon>
        <taxon>Alcaligenaceae</taxon>
        <taxon>Achromobacter</taxon>
    </lineage>
</organism>
<dbReference type="Pfam" id="PF22691">
    <property type="entry name" value="Thiolase_C_1"/>
    <property type="match status" value="1"/>
</dbReference>
<proteinExistence type="predicted"/>
<dbReference type="SUPFAM" id="SSF53901">
    <property type="entry name" value="Thiolase-like"/>
    <property type="match status" value="1"/>
</dbReference>
<feature type="domain" description="Thiolase C-terminal" evidence="1">
    <location>
        <begin position="244"/>
        <end position="365"/>
    </location>
</feature>
<protein>
    <recommendedName>
        <fullName evidence="1">Thiolase C-terminal domain-containing protein</fullName>
    </recommendedName>
</protein>
<name>A0A6S7BNM1_9BURK</name>
<dbReference type="PIRSF" id="PIRSF000429">
    <property type="entry name" value="Ac-CoA_Ac_transf"/>
    <property type="match status" value="1"/>
</dbReference>
<dbReference type="PANTHER" id="PTHR42870:SF1">
    <property type="entry name" value="NON-SPECIFIC LIPID-TRANSFER PROTEIN-LIKE 2"/>
    <property type="match status" value="1"/>
</dbReference>
<sequence>MSGKPASPGIVGVGETPALRHPGPDCSTAGLIAQAVRLALDDAGLRPADVDGLGVASFTLRPDRAIDLAWRLGLTLGWCMQDEMGGASAINMLRHAWLALQAGQARTIVLAAGDHFTGADFAALVRGYNRSAQDYLSPLGSAGPNPLFAMLTQRQMAQTGLRREDYGALCVAQREWAAGNPNAAYRQPLTLAQYLDAPMVAAPLGRMDCVPVVSGACALVLQAQPNGVHVTLRASGARYNGDQQEGDGLVTGIADFAPALWADAGLGPDDMDVVGVYDDYPAMAVAQLCDLGLAPADDLPGFIARRIATRALPVNTAGGQLSAGQAGTAGGMHGLVEVTRQLLGRAGARQVAGARHGVATGYGMVQLRYGMCANAAVLAREDA</sequence>
<dbReference type="GO" id="GO:0003988">
    <property type="term" value="F:acetyl-CoA C-acyltransferase activity"/>
    <property type="evidence" value="ECO:0007669"/>
    <property type="project" value="UniProtKB-ARBA"/>
</dbReference>
<dbReference type="CDD" id="cd00829">
    <property type="entry name" value="SCP-x_thiolase"/>
    <property type="match status" value="1"/>
</dbReference>
<accession>A0A6S7BNM1</accession>